<feature type="signal peptide" evidence="3">
    <location>
        <begin position="1"/>
        <end position="33"/>
    </location>
</feature>
<proteinExistence type="predicted"/>
<dbReference type="Proteomes" id="UP000571084">
    <property type="component" value="Unassembled WGS sequence"/>
</dbReference>
<protein>
    <submittedName>
        <fullName evidence="5">Membrane-bound lytic murein transglycosylase B</fullName>
    </submittedName>
</protein>
<accession>A0A840RTH7</accession>
<evidence type="ECO:0000256" key="2">
    <source>
        <dbReference type="SAM" id="MobiDB-lite"/>
    </source>
</evidence>
<evidence type="ECO:0000256" key="1">
    <source>
        <dbReference type="PIRSR" id="PIRSR611757-1"/>
    </source>
</evidence>
<dbReference type="InterPro" id="IPR043426">
    <property type="entry name" value="MltB-like"/>
</dbReference>
<dbReference type="PANTHER" id="PTHR30163">
    <property type="entry name" value="MEMBRANE-BOUND LYTIC MUREIN TRANSGLYCOSYLASE B"/>
    <property type="match status" value="1"/>
</dbReference>
<gene>
    <name evidence="5" type="ORF">HNR39_002173</name>
</gene>
<evidence type="ECO:0000313" key="6">
    <source>
        <dbReference type="Proteomes" id="UP000571084"/>
    </source>
</evidence>
<comment type="caution">
    <text evidence="5">The sequence shown here is derived from an EMBL/GenBank/DDBJ whole genome shotgun (WGS) entry which is preliminary data.</text>
</comment>
<dbReference type="InterPro" id="IPR011757">
    <property type="entry name" value="Lytic_transglycosylase_MltB"/>
</dbReference>
<evidence type="ECO:0000259" key="4">
    <source>
        <dbReference type="Pfam" id="PF13406"/>
    </source>
</evidence>
<name>A0A840RTH7_9BURK</name>
<evidence type="ECO:0000256" key="3">
    <source>
        <dbReference type="SAM" id="SignalP"/>
    </source>
</evidence>
<dbReference type="RefSeq" id="WP_245182128.1">
    <property type="nucleotide sequence ID" value="NZ_JAAOZT010000001.1"/>
</dbReference>
<dbReference type="NCBIfam" id="TIGR02282">
    <property type="entry name" value="MltB"/>
    <property type="match status" value="1"/>
</dbReference>
<keyword evidence="3" id="KW-0732">Signal</keyword>
<dbReference type="SUPFAM" id="SSF53955">
    <property type="entry name" value="Lysozyme-like"/>
    <property type="match status" value="1"/>
</dbReference>
<dbReference type="Pfam" id="PF13406">
    <property type="entry name" value="SLT_2"/>
    <property type="match status" value="1"/>
</dbReference>
<feature type="active site" evidence="1">
    <location>
        <position position="192"/>
    </location>
</feature>
<dbReference type="AlphaFoldDB" id="A0A840RTH7"/>
<dbReference type="InterPro" id="IPR023346">
    <property type="entry name" value="Lysozyme-like_dom_sf"/>
</dbReference>
<evidence type="ECO:0000313" key="5">
    <source>
        <dbReference type="EMBL" id="MBB5200338.1"/>
    </source>
</evidence>
<organism evidence="5 6">
    <name type="scientific">Glaciimonas immobilis</name>
    <dbReference type="NCBI Taxonomy" id="728004"/>
    <lineage>
        <taxon>Bacteria</taxon>
        <taxon>Pseudomonadati</taxon>
        <taxon>Pseudomonadota</taxon>
        <taxon>Betaproteobacteria</taxon>
        <taxon>Burkholderiales</taxon>
        <taxon>Oxalobacteraceae</taxon>
        <taxon>Glaciimonas</taxon>
    </lineage>
</organism>
<dbReference type="GO" id="GO:0008933">
    <property type="term" value="F:peptidoglycan lytic transglycosylase activity"/>
    <property type="evidence" value="ECO:0007669"/>
    <property type="project" value="TreeGrafter"/>
</dbReference>
<dbReference type="FunFam" id="1.10.8.350:FF:000001">
    <property type="entry name" value="Lytic murein transglycosylase B"/>
    <property type="match status" value="1"/>
</dbReference>
<sequence>MNPTTHAKSPAVTLPRPRLCVAIAIAMLSAACAVSPPAVEQSSPGNRPVTPAPTPPVSTNSVASPTVTTSPPRLVDSGIAPAASDDSEFANFGQWKAVSVFMDDMVARNGFTRAELEAVFNKTRLVNSAIQLMKPGPPGKPKNWAAYRARFVEPIRIKAGVKFWNTYADALARAEAQYGVPAEIIVGIIGVETVYGRNTGNFRVMDAITTLAFDYPNTPTREARMAFFRKELENTLLFARESNIDPFSLLGSYAGAIGWPQFMPSSIRQYGVDFDGDGKIDLRNSPIDAIGSVAHYLQIHGWKAGEPIVFPATLETDTSSENRWQAFIGQGLEAKFSLDELSAAGVVSKAAFDGYRQMKFGLVDLQNGTGPTEHWLGTDNFFAITKYNRSFFYAMSVVDLGREVRAARSQ</sequence>
<dbReference type="Gene3D" id="1.10.8.350">
    <property type="entry name" value="Bacterial muramidase"/>
    <property type="match status" value="1"/>
</dbReference>
<feature type="region of interest" description="Disordered" evidence="2">
    <location>
        <begin position="37"/>
        <end position="75"/>
    </location>
</feature>
<dbReference type="InterPro" id="IPR031304">
    <property type="entry name" value="SLT_2"/>
</dbReference>
<feature type="chain" id="PRO_5032734246" evidence="3">
    <location>
        <begin position="34"/>
        <end position="410"/>
    </location>
</feature>
<dbReference type="CDD" id="cd13399">
    <property type="entry name" value="Slt35-like"/>
    <property type="match status" value="1"/>
</dbReference>
<dbReference type="PANTHER" id="PTHR30163:SF9">
    <property type="entry name" value="MEMBRANE-BOUND LYTIC MUREIN TRANSGLYCOSYLASE B"/>
    <property type="match status" value="1"/>
</dbReference>
<reference evidence="5 6" key="1">
    <citation type="submission" date="2020-08" db="EMBL/GenBank/DDBJ databases">
        <title>Genomic Encyclopedia of Type Strains, Phase IV (KMG-IV): sequencing the most valuable type-strain genomes for metagenomic binning, comparative biology and taxonomic classification.</title>
        <authorList>
            <person name="Goeker M."/>
        </authorList>
    </citation>
    <scope>NUCLEOTIDE SEQUENCE [LARGE SCALE GENOMIC DNA]</scope>
    <source>
        <strain evidence="5 6">DSM 23240</strain>
    </source>
</reference>
<keyword evidence="6" id="KW-1185">Reference proteome</keyword>
<feature type="domain" description="Transglycosylase SLT" evidence="4">
    <location>
        <begin position="98"/>
        <end position="401"/>
    </location>
</feature>
<dbReference type="EMBL" id="JACHHQ010000004">
    <property type="protein sequence ID" value="MBB5200338.1"/>
    <property type="molecule type" value="Genomic_DNA"/>
</dbReference>
<dbReference type="Gene3D" id="1.10.530.10">
    <property type="match status" value="1"/>
</dbReference>
<dbReference type="GO" id="GO:0009253">
    <property type="term" value="P:peptidoglycan catabolic process"/>
    <property type="evidence" value="ECO:0007669"/>
    <property type="project" value="TreeGrafter"/>
</dbReference>